<dbReference type="RefSeq" id="XP_014161617.1">
    <property type="nucleotide sequence ID" value="XM_014306142.1"/>
</dbReference>
<dbReference type="InterPro" id="IPR001926">
    <property type="entry name" value="TrpB-like_PALP"/>
</dbReference>
<dbReference type="GO" id="GO:0006567">
    <property type="term" value="P:L-threonine catabolic process"/>
    <property type="evidence" value="ECO:0007669"/>
    <property type="project" value="TreeGrafter"/>
</dbReference>
<evidence type="ECO:0000256" key="3">
    <source>
        <dbReference type="ARBA" id="ARBA00023239"/>
    </source>
</evidence>
<dbReference type="GO" id="GO:0030170">
    <property type="term" value="F:pyridoxal phosphate binding"/>
    <property type="evidence" value="ECO:0007669"/>
    <property type="project" value="InterPro"/>
</dbReference>
<dbReference type="PANTHER" id="PTHR48078:SF6">
    <property type="entry name" value="L-THREONINE DEHYDRATASE CATABOLIC TDCB"/>
    <property type="match status" value="1"/>
</dbReference>
<dbReference type="GO" id="GO:0009097">
    <property type="term" value="P:isoleucine biosynthetic process"/>
    <property type="evidence" value="ECO:0007669"/>
    <property type="project" value="TreeGrafter"/>
</dbReference>
<gene>
    <name evidence="5" type="ORF">SARC_00220</name>
</gene>
<keyword evidence="6" id="KW-1185">Reference proteome</keyword>
<sequence length="83" mass="9102">MTISVENDVYTAVLEAQERISSHIYTTPLEYSHYLSAACGGGAKVYLKLESEQRSGSFKARGAFNKVMKSVEQAAHSDQTDAK</sequence>
<evidence type="ECO:0000259" key="4">
    <source>
        <dbReference type="Pfam" id="PF00291"/>
    </source>
</evidence>
<evidence type="ECO:0000256" key="2">
    <source>
        <dbReference type="ARBA" id="ARBA00022898"/>
    </source>
</evidence>
<dbReference type="GeneID" id="25900724"/>
<comment type="cofactor">
    <cofactor evidence="1">
        <name>pyridoxal 5'-phosphate</name>
        <dbReference type="ChEBI" id="CHEBI:597326"/>
    </cofactor>
</comment>
<organism evidence="5 6">
    <name type="scientific">Sphaeroforma arctica JP610</name>
    <dbReference type="NCBI Taxonomy" id="667725"/>
    <lineage>
        <taxon>Eukaryota</taxon>
        <taxon>Ichthyosporea</taxon>
        <taxon>Ichthyophonida</taxon>
        <taxon>Sphaeroforma</taxon>
    </lineage>
</organism>
<dbReference type="InterPro" id="IPR000634">
    <property type="entry name" value="Ser/Thr_deHydtase_PyrdxlP-BS"/>
</dbReference>
<keyword evidence="2" id="KW-0663">Pyridoxal phosphate</keyword>
<dbReference type="Proteomes" id="UP000054560">
    <property type="component" value="Unassembled WGS sequence"/>
</dbReference>
<dbReference type="Pfam" id="PF00291">
    <property type="entry name" value="PALP"/>
    <property type="match status" value="1"/>
</dbReference>
<feature type="domain" description="Tryptophan synthase beta chain-like PALP" evidence="4">
    <location>
        <begin position="20"/>
        <end position="73"/>
    </location>
</feature>
<dbReference type="PANTHER" id="PTHR48078">
    <property type="entry name" value="THREONINE DEHYDRATASE, MITOCHONDRIAL-RELATED"/>
    <property type="match status" value="1"/>
</dbReference>
<name>A0A0L0GF90_9EUKA</name>
<accession>A0A0L0GF90</accession>
<dbReference type="Gene3D" id="3.40.50.1100">
    <property type="match status" value="2"/>
</dbReference>
<dbReference type="InterPro" id="IPR050147">
    <property type="entry name" value="Ser/Thr_Dehydratase"/>
</dbReference>
<dbReference type="InterPro" id="IPR036052">
    <property type="entry name" value="TrpB-like_PALP_sf"/>
</dbReference>
<reference evidence="5 6" key="1">
    <citation type="submission" date="2011-02" db="EMBL/GenBank/DDBJ databases">
        <title>The Genome Sequence of Sphaeroforma arctica JP610.</title>
        <authorList>
            <consortium name="The Broad Institute Genome Sequencing Platform"/>
            <person name="Russ C."/>
            <person name="Cuomo C."/>
            <person name="Young S.K."/>
            <person name="Zeng Q."/>
            <person name="Gargeya S."/>
            <person name="Alvarado L."/>
            <person name="Berlin A."/>
            <person name="Chapman S.B."/>
            <person name="Chen Z."/>
            <person name="Freedman E."/>
            <person name="Gellesch M."/>
            <person name="Goldberg J."/>
            <person name="Griggs A."/>
            <person name="Gujja S."/>
            <person name="Heilman E."/>
            <person name="Heiman D."/>
            <person name="Howarth C."/>
            <person name="Mehta T."/>
            <person name="Neiman D."/>
            <person name="Pearson M."/>
            <person name="Roberts A."/>
            <person name="Saif S."/>
            <person name="Shea T."/>
            <person name="Shenoy N."/>
            <person name="Sisk P."/>
            <person name="Stolte C."/>
            <person name="Sykes S."/>
            <person name="White J."/>
            <person name="Yandava C."/>
            <person name="Burger G."/>
            <person name="Gray M.W."/>
            <person name="Holland P.W.H."/>
            <person name="King N."/>
            <person name="Lang F.B.F."/>
            <person name="Roger A.J."/>
            <person name="Ruiz-Trillo I."/>
            <person name="Haas B."/>
            <person name="Nusbaum C."/>
            <person name="Birren B."/>
        </authorList>
    </citation>
    <scope>NUCLEOTIDE SEQUENCE [LARGE SCALE GENOMIC DNA]</scope>
    <source>
        <strain evidence="5 6">JP610</strain>
    </source>
</reference>
<dbReference type="EMBL" id="KQ241601">
    <property type="protein sequence ID" value="KNC87715.1"/>
    <property type="molecule type" value="Genomic_DNA"/>
</dbReference>
<dbReference type="AlphaFoldDB" id="A0A0L0GF90"/>
<dbReference type="SUPFAM" id="SSF53686">
    <property type="entry name" value="Tryptophan synthase beta subunit-like PLP-dependent enzymes"/>
    <property type="match status" value="1"/>
</dbReference>
<dbReference type="eggNOG" id="ENOG502T0P9">
    <property type="taxonomic scope" value="Eukaryota"/>
</dbReference>
<feature type="non-terminal residue" evidence="5">
    <location>
        <position position="83"/>
    </location>
</feature>
<dbReference type="GO" id="GO:0003941">
    <property type="term" value="F:L-serine ammonia-lyase activity"/>
    <property type="evidence" value="ECO:0007669"/>
    <property type="project" value="TreeGrafter"/>
</dbReference>
<dbReference type="OrthoDB" id="4418812at2759"/>
<dbReference type="GO" id="GO:0004794">
    <property type="term" value="F:threonine deaminase activity"/>
    <property type="evidence" value="ECO:0007669"/>
    <property type="project" value="TreeGrafter"/>
</dbReference>
<evidence type="ECO:0000256" key="1">
    <source>
        <dbReference type="ARBA" id="ARBA00001933"/>
    </source>
</evidence>
<evidence type="ECO:0000313" key="5">
    <source>
        <dbReference type="EMBL" id="KNC87715.1"/>
    </source>
</evidence>
<protein>
    <recommendedName>
        <fullName evidence="4">Tryptophan synthase beta chain-like PALP domain-containing protein</fullName>
    </recommendedName>
</protein>
<evidence type="ECO:0000313" key="6">
    <source>
        <dbReference type="Proteomes" id="UP000054560"/>
    </source>
</evidence>
<dbReference type="STRING" id="667725.A0A0L0GF90"/>
<keyword evidence="3" id="KW-0456">Lyase</keyword>
<dbReference type="GO" id="GO:0006565">
    <property type="term" value="P:L-serine catabolic process"/>
    <property type="evidence" value="ECO:0007669"/>
    <property type="project" value="TreeGrafter"/>
</dbReference>
<dbReference type="PROSITE" id="PS00165">
    <property type="entry name" value="DEHYDRATASE_SER_THR"/>
    <property type="match status" value="1"/>
</dbReference>
<proteinExistence type="predicted"/>